<dbReference type="InterPro" id="IPR003593">
    <property type="entry name" value="AAA+_ATPase"/>
</dbReference>
<comment type="subcellular location">
    <subcellularLocation>
        <location evidence="1">Cell membrane</location>
        <topology evidence="1">Peripheral membrane protein</topology>
        <orientation evidence="1">Cytoplasmic side</orientation>
    </subcellularLocation>
</comment>
<keyword evidence="8" id="KW-0046">Antibiotic resistance</keyword>
<dbReference type="InterPro" id="IPR003439">
    <property type="entry name" value="ABC_transporter-like_ATP-bd"/>
</dbReference>
<keyword evidence="2" id="KW-0813">Transport</keyword>
<protein>
    <submittedName>
        <fullName evidence="11">ABC-2 type transport system ATP-binding protein</fullName>
    </submittedName>
</protein>
<reference evidence="11 12" key="1">
    <citation type="submission" date="2022-06" db="EMBL/GenBank/DDBJ databases">
        <title>Genomic Encyclopedia of Archaeal and Bacterial Type Strains, Phase II (KMG-II): from individual species to whole genera.</title>
        <authorList>
            <person name="Goeker M."/>
        </authorList>
    </citation>
    <scope>NUCLEOTIDE SEQUENCE [LARGE SCALE GENOMIC DNA]</scope>
    <source>
        <strain evidence="11 12">DSM 40477</strain>
    </source>
</reference>
<proteinExistence type="inferred from homology"/>
<keyword evidence="4" id="KW-0547">Nucleotide-binding</keyword>
<dbReference type="GO" id="GO:0005524">
    <property type="term" value="F:ATP binding"/>
    <property type="evidence" value="ECO:0007669"/>
    <property type="project" value="UniProtKB-KW"/>
</dbReference>
<keyword evidence="6" id="KW-1278">Translocase</keyword>
<dbReference type="PANTHER" id="PTHR42711:SF19">
    <property type="entry name" value="DOXORUBICIN RESISTANCE ATP-BINDING PROTEIN DRRA"/>
    <property type="match status" value="1"/>
</dbReference>
<keyword evidence="3" id="KW-1003">Cell membrane</keyword>
<evidence type="ECO:0000259" key="10">
    <source>
        <dbReference type="PROSITE" id="PS50893"/>
    </source>
</evidence>
<evidence type="ECO:0000256" key="9">
    <source>
        <dbReference type="ARBA" id="ARBA00049985"/>
    </source>
</evidence>
<comment type="caution">
    <text evidence="11">The sequence shown here is derived from an EMBL/GenBank/DDBJ whole genome shotgun (WGS) entry which is preliminary data.</text>
</comment>
<dbReference type="PANTHER" id="PTHR42711">
    <property type="entry name" value="ABC TRANSPORTER ATP-BINDING PROTEIN"/>
    <property type="match status" value="1"/>
</dbReference>
<dbReference type="Proteomes" id="UP001205311">
    <property type="component" value="Unassembled WGS sequence"/>
</dbReference>
<keyword evidence="12" id="KW-1185">Reference proteome</keyword>
<comment type="similarity">
    <text evidence="9">Belongs to the ABC transporter superfamily. Drug exporter-1 (DrugE1) (TC 3.A.1.105) family.</text>
</comment>
<dbReference type="InterPro" id="IPR027417">
    <property type="entry name" value="P-loop_NTPase"/>
</dbReference>
<accession>A0ABT1I402</accession>
<dbReference type="SMART" id="SM00382">
    <property type="entry name" value="AAA"/>
    <property type="match status" value="1"/>
</dbReference>
<keyword evidence="5 11" id="KW-0067">ATP-binding</keyword>
<evidence type="ECO:0000256" key="3">
    <source>
        <dbReference type="ARBA" id="ARBA00022475"/>
    </source>
</evidence>
<dbReference type="Pfam" id="PF00005">
    <property type="entry name" value="ABC_tran"/>
    <property type="match status" value="1"/>
</dbReference>
<dbReference type="PROSITE" id="PS00211">
    <property type="entry name" value="ABC_TRANSPORTER_1"/>
    <property type="match status" value="1"/>
</dbReference>
<dbReference type="SUPFAM" id="SSF52540">
    <property type="entry name" value="P-loop containing nucleoside triphosphate hydrolases"/>
    <property type="match status" value="1"/>
</dbReference>
<dbReference type="NCBIfam" id="TIGR01188">
    <property type="entry name" value="drrA"/>
    <property type="match status" value="1"/>
</dbReference>
<dbReference type="RefSeq" id="WP_253674732.1">
    <property type="nucleotide sequence ID" value="NZ_JAMTCP010000075.1"/>
</dbReference>
<name>A0ABT1I402_STRSD</name>
<dbReference type="EMBL" id="JAMTCP010000075">
    <property type="protein sequence ID" value="MCP2262531.1"/>
    <property type="molecule type" value="Genomic_DNA"/>
</dbReference>
<organism evidence="11 12">
    <name type="scientific">Streptoalloteichus tenebrarius (strain ATCC 17920 / DSM 40477 / JCM 4838 / CBS 697.72 / NBRC 16177 / NCIMB 11028 / NRRL B-12390 / A12253. 1 / ISP 5477)</name>
    <name type="common">Streptomyces tenebrarius</name>
    <dbReference type="NCBI Taxonomy" id="1933"/>
    <lineage>
        <taxon>Bacteria</taxon>
        <taxon>Bacillati</taxon>
        <taxon>Actinomycetota</taxon>
        <taxon>Actinomycetes</taxon>
        <taxon>Pseudonocardiales</taxon>
        <taxon>Pseudonocardiaceae</taxon>
        <taxon>Streptoalloteichus</taxon>
    </lineage>
</organism>
<dbReference type="InterPro" id="IPR025302">
    <property type="entry name" value="DrrA1/2-like_C"/>
</dbReference>
<dbReference type="PROSITE" id="PS50893">
    <property type="entry name" value="ABC_TRANSPORTER_2"/>
    <property type="match status" value="1"/>
</dbReference>
<sequence length="321" mass="34544">MIHVRGLARRFHTRRSTVDAVTGVDLDVAAGEVVGFLGPNGAGKTTTLRMLTTLLEPSAGSAEVAGHDLLREPALVRRRIGYVAQGGGCSPHGRVREELVLQARLHRLDRDRARRRVDELMDRFALTDLADRPTASLSGGQRRRVDLAVGLVHDPAVLFLDEPTVALDPRSRAHVWDHVRSLNAEHGTTIFLTTHYLDEADALCDRVLVIDHGRIVAAGSPSELKRQVSGDVVEVGSARPSAVAEIAGRLPGARDVTTTATGVRFHVPRGDTALPELLPALVLAGVSITSVQVHRPTLDDVFLAMTGRPLHDDTQEAPVAA</sequence>
<dbReference type="InterPro" id="IPR017871">
    <property type="entry name" value="ABC_transporter-like_CS"/>
</dbReference>
<dbReference type="Gene3D" id="3.40.50.300">
    <property type="entry name" value="P-loop containing nucleotide triphosphate hydrolases"/>
    <property type="match status" value="1"/>
</dbReference>
<evidence type="ECO:0000256" key="1">
    <source>
        <dbReference type="ARBA" id="ARBA00004413"/>
    </source>
</evidence>
<evidence type="ECO:0000256" key="2">
    <source>
        <dbReference type="ARBA" id="ARBA00022448"/>
    </source>
</evidence>
<dbReference type="InterPro" id="IPR050763">
    <property type="entry name" value="ABC_transporter_ATP-binding"/>
</dbReference>
<evidence type="ECO:0000256" key="5">
    <source>
        <dbReference type="ARBA" id="ARBA00022840"/>
    </source>
</evidence>
<dbReference type="InterPro" id="IPR005894">
    <property type="entry name" value="DrrA"/>
</dbReference>
<evidence type="ECO:0000256" key="6">
    <source>
        <dbReference type="ARBA" id="ARBA00022967"/>
    </source>
</evidence>
<feature type="domain" description="ABC transporter" evidence="10">
    <location>
        <begin position="2"/>
        <end position="237"/>
    </location>
</feature>
<evidence type="ECO:0000256" key="4">
    <source>
        <dbReference type="ARBA" id="ARBA00022741"/>
    </source>
</evidence>
<keyword evidence="7" id="KW-0472">Membrane</keyword>
<gene>
    <name evidence="11" type="ORF">LX15_006271</name>
</gene>
<evidence type="ECO:0000313" key="11">
    <source>
        <dbReference type="EMBL" id="MCP2262531.1"/>
    </source>
</evidence>
<evidence type="ECO:0000256" key="8">
    <source>
        <dbReference type="ARBA" id="ARBA00023251"/>
    </source>
</evidence>
<evidence type="ECO:0000256" key="7">
    <source>
        <dbReference type="ARBA" id="ARBA00023136"/>
    </source>
</evidence>
<dbReference type="Pfam" id="PF13732">
    <property type="entry name" value="DrrA1-3_C"/>
    <property type="match status" value="1"/>
</dbReference>
<evidence type="ECO:0000313" key="12">
    <source>
        <dbReference type="Proteomes" id="UP001205311"/>
    </source>
</evidence>